<evidence type="ECO:0000313" key="10">
    <source>
        <dbReference type="Proteomes" id="UP000254893"/>
    </source>
</evidence>
<dbReference type="NCBIfam" id="TIGR02400">
    <property type="entry name" value="trehalose_OtsA"/>
    <property type="match status" value="1"/>
</dbReference>
<dbReference type="PANTHER" id="PTHR10788:SF106">
    <property type="entry name" value="BCDNA.GH08860"/>
    <property type="match status" value="1"/>
</dbReference>
<protein>
    <recommendedName>
        <fullName evidence="8">Alpha,alpha-trehalose-phosphate synthase</fullName>
        <ecNumber evidence="8">2.4.1.15</ecNumber>
    </recommendedName>
</protein>
<keyword evidence="6 9" id="KW-0808">Transferase</keyword>
<dbReference type="InterPro" id="IPR023214">
    <property type="entry name" value="HAD_sf"/>
</dbReference>
<dbReference type="NCBIfam" id="TIGR00685">
    <property type="entry name" value="T6PP"/>
    <property type="match status" value="1"/>
</dbReference>
<dbReference type="SUPFAM" id="SSF56784">
    <property type="entry name" value="HAD-like"/>
    <property type="match status" value="1"/>
</dbReference>
<dbReference type="AlphaFoldDB" id="A0A380BI94"/>
<evidence type="ECO:0000256" key="7">
    <source>
        <dbReference type="ARBA" id="ARBA00048039"/>
    </source>
</evidence>
<evidence type="ECO:0000256" key="3">
    <source>
        <dbReference type="ARBA" id="ARBA00008799"/>
    </source>
</evidence>
<dbReference type="InterPro" id="IPR006379">
    <property type="entry name" value="HAD-SF_hydro_IIB"/>
</dbReference>
<dbReference type="EC" id="2.4.1.15" evidence="8"/>
<dbReference type="NCBIfam" id="TIGR01484">
    <property type="entry name" value="HAD-SF-IIB"/>
    <property type="match status" value="1"/>
</dbReference>
<dbReference type="CDD" id="cd03788">
    <property type="entry name" value="GT20_TPS"/>
    <property type="match status" value="1"/>
</dbReference>
<comment type="similarity">
    <text evidence="3">Belongs to the glycosyltransferase 20 family.</text>
</comment>
<dbReference type="Pfam" id="PF02358">
    <property type="entry name" value="Trehalose_PPase"/>
    <property type="match status" value="1"/>
</dbReference>
<comment type="subunit">
    <text evidence="4">Homotetramer.</text>
</comment>
<evidence type="ECO:0000256" key="6">
    <source>
        <dbReference type="ARBA" id="ARBA00022679"/>
    </source>
</evidence>
<dbReference type="Pfam" id="PF00982">
    <property type="entry name" value="Glyco_transf_20"/>
    <property type="match status" value="1"/>
</dbReference>
<dbReference type="NCBIfam" id="NF011071">
    <property type="entry name" value="PRK14501.1"/>
    <property type="match status" value="1"/>
</dbReference>
<dbReference type="SUPFAM" id="SSF53756">
    <property type="entry name" value="UDP-Glycosyltransferase/glycogen phosphorylase"/>
    <property type="match status" value="1"/>
</dbReference>
<dbReference type="CDD" id="cd01627">
    <property type="entry name" value="HAD_TPP"/>
    <property type="match status" value="1"/>
</dbReference>
<dbReference type="InterPro" id="IPR001830">
    <property type="entry name" value="Glyco_trans_20"/>
</dbReference>
<dbReference type="GO" id="GO:0004805">
    <property type="term" value="F:trehalose-phosphatase activity"/>
    <property type="evidence" value="ECO:0007669"/>
    <property type="project" value="TreeGrafter"/>
</dbReference>
<sequence length="745" mass="86241">MYLLKIVFGLQKNKKNKMSKTIIVSNRLPIKIERTDQGLNFMPSEGGLATGLGSIYNTGGNIWIGWPGIVPENETEEKEIRAKLQTLNLVPVFLDQEELEGFYEGFSNEVLWPICHYRPSYAIYDEANWQTYLNVNIKFSNIIKGYIQENDEVWIHDYQLMLLPSQIRAFKNEISIAYFQHIPFPSHELFRLIPWRNELLNGLLGADLIGFHTFNDSQYFIDACSHILGTKNKDNSLQHGGRTVFVEAYPMGIDNSKFEKLAKESSIRERAEMIRDNFRHRKIILSVDRLDYSKGILERIHAFENLLKEYPSYMKEVVYYMLVVPSRDQVPQYKMLKDEVDRSVGRVNATYGTEDWTPIAYFYNSYPMEELSALYVSADVCLVTPIRDGMNLVCKEYIASHPEQHGVLVLSEMAGAARELPDALVVNPNDAYGVAQSLMQALEMTEEEQSERMEAMLENIRKFNIHHWVQQFLERLREIKDLQDKELSRKVRIRIKEQMCENYRNADKRLILLDYDGTLVGFNKEAEKATPTSELYEILEQISEDPKNLVVIISGRKHQTLQKWFLDRDMILVGEHGAWSNYPDGEWKAKKGLSTVWKDIIKSTMVKYADRTPGAFVEEKNYSLAWHYRKVQKGLGRLRAQELMDRLRYIVPNYGVQLLDGDDVIEVKNSEVNKGRAALEIYKDFEPGFVLAIGDDMTDEDMFYALPDETFTIKVGNKASAARYYIEGQPEVLPLLNDIMNCKNI</sequence>
<dbReference type="GO" id="GO:0003825">
    <property type="term" value="F:alpha,alpha-trehalose-phosphate synthase (UDP-forming) activity"/>
    <property type="evidence" value="ECO:0007669"/>
    <property type="project" value="UniProtKB-UniRule"/>
</dbReference>
<dbReference type="Gene3D" id="3.40.50.2000">
    <property type="entry name" value="Glycogen Phosphorylase B"/>
    <property type="match status" value="2"/>
</dbReference>
<comment type="similarity">
    <text evidence="2">In the C-terminal section; belongs to the trehalose phosphatase family.</text>
</comment>
<evidence type="ECO:0000256" key="8">
    <source>
        <dbReference type="NCBIfam" id="TIGR02400"/>
    </source>
</evidence>
<dbReference type="InterPro" id="IPR012766">
    <property type="entry name" value="Trehalose_OtsA"/>
</dbReference>
<evidence type="ECO:0000256" key="4">
    <source>
        <dbReference type="ARBA" id="ARBA00011881"/>
    </source>
</evidence>
<dbReference type="InterPro" id="IPR036412">
    <property type="entry name" value="HAD-like_sf"/>
</dbReference>
<evidence type="ECO:0000256" key="1">
    <source>
        <dbReference type="ARBA" id="ARBA00005199"/>
    </source>
</evidence>
<dbReference type="Gene3D" id="3.30.70.1020">
    <property type="entry name" value="Trehalose-6-phosphate phosphatase related protein, domain 2"/>
    <property type="match status" value="1"/>
</dbReference>
<evidence type="ECO:0000256" key="5">
    <source>
        <dbReference type="ARBA" id="ARBA00022676"/>
    </source>
</evidence>
<dbReference type="InterPro" id="IPR003337">
    <property type="entry name" value="Trehalose_PPase"/>
</dbReference>
<dbReference type="GO" id="GO:0005829">
    <property type="term" value="C:cytosol"/>
    <property type="evidence" value="ECO:0007669"/>
    <property type="project" value="TreeGrafter"/>
</dbReference>
<dbReference type="GO" id="GO:0005992">
    <property type="term" value="P:trehalose biosynthetic process"/>
    <property type="evidence" value="ECO:0007669"/>
    <property type="project" value="UniProtKB-UniRule"/>
</dbReference>
<dbReference type="EMBL" id="UGYW01000002">
    <property type="protein sequence ID" value="SUJ01024.1"/>
    <property type="molecule type" value="Genomic_DNA"/>
</dbReference>
<dbReference type="Gene3D" id="3.40.50.1000">
    <property type="entry name" value="HAD superfamily/HAD-like"/>
    <property type="match status" value="1"/>
</dbReference>
<evidence type="ECO:0000313" key="9">
    <source>
        <dbReference type="EMBL" id="SUJ01024.1"/>
    </source>
</evidence>
<dbReference type="PANTHER" id="PTHR10788">
    <property type="entry name" value="TREHALOSE-6-PHOSPHATE SYNTHASE"/>
    <property type="match status" value="1"/>
</dbReference>
<organism evidence="9 10">
    <name type="scientific">Sphingobacterium spiritivorum</name>
    <name type="common">Flavobacterium spiritivorum</name>
    <dbReference type="NCBI Taxonomy" id="258"/>
    <lineage>
        <taxon>Bacteria</taxon>
        <taxon>Pseudomonadati</taxon>
        <taxon>Bacteroidota</taxon>
        <taxon>Sphingobacteriia</taxon>
        <taxon>Sphingobacteriales</taxon>
        <taxon>Sphingobacteriaceae</taxon>
        <taxon>Sphingobacterium</taxon>
    </lineage>
</organism>
<name>A0A380BI94_SPHSI</name>
<comment type="catalytic activity">
    <reaction evidence="7">
        <text>D-glucose 6-phosphate + UDP-alpha-D-glucose = alpha,alpha-trehalose 6-phosphate + UDP + H(+)</text>
        <dbReference type="Rhea" id="RHEA:18889"/>
        <dbReference type="ChEBI" id="CHEBI:15378"/>
        <dbReference type="ChEBI" id="CHEBI:58223"/>
        <dbReference type="ChEBI" id="CHEBI:58429"/>
        <dbReference type="ChEBI" id="CHEBI:58885"/>
        <dbReference type="ChEBI" id="CHEBI:61548"/>
        <dbReference type="EC" id="2.4.1.15"/>
    </reaction>
</comment>
<comment type="pathway">
    <text evidence="1">Glycan biosynthesis; trehalose biosynthesis.</text>
</comment>
<dbReference type="Proteomes" id="UP000254893">
    <property type="component" value="Unassembled WGS sequence"/>
</dbReference>
<accession>A0A380BI94</accession>
<evidence type="ECO:0000256" key="2">
    <source>
        <dbReference type="ARBA" id="ARBA00006330"/>
    </source>
</evidence>
<gene>
    <name evidence="9" type="primary">otsA</name>
    <name evidence="9" type="ORF">NCTC11388_00625</name>
</gene>
<dbReference type="UniPathway" id="UPA00299"/>
<keyword evidence="5 9" id="KW-0328">Glycosyltransferase</keyword>
<proteinExistence type="inferred from homology"/>
<reference evidence="9 10" key="1">
    <citation type="submission" date="2018-06" db="EMBL/GenBank/DDBJ databases">
        <authorList>
            <consortium name="Pathogen Informatics"/>
            <person name="Doyle S."/>
        </authorList>
    </citation>
    <scope>NUCLEOTIDE SEQUENCE [LARGE SCALE GENOMIC DNA]</scope>
    <source>
        <strain evidence="9 10">NCTC11388</strain>
    </source>
</reference>